<dbReference type="GO" id="GO:0006633">
    <property type="term" value="P:fatty acid biosynthetic process"/>
    <property type="evidence" value="ECO:0007669"/>
    <property type="project" value="TreeGrafter"/>
</dbReference>
<proteinExistence type="inferred from homology"/>
<evidence type="ECO:0000256" key="1">
    <source>
        <dbReference type="ARBA" id="ARBA00006484"/>
    </source>
</evidence>
<comment type="similarity">
    <text evidence="1 3">Belongs to the short-chain dehydrogenases/reductases (SDR) family.</text>
</comment>
<dbReference type="Gene3D" id="3.40.50.720">
    <property type="entry name" value="NAD(P)-binding Rossmann-like Domain"/>
    <property type="match status" value="1"/>
</dbReference>
<organism evidence="4 5">
    <name type="scientific">Trametes pubescens</name>
    <name type="common">White-rot fungus</name>
    <dbReference type="NCBI Taxonomy" id="154538"/>
    <lineage>
        <taxon>Eukaryota</taxon>
        <taxon>Fungi</taxon>
        <taxon>Dikarya</taxon>
        <taxon>Basidiomycota</taxon>
        <taxon>Agaricomycotina</taxon>
        <taxon>Agaricomycetes</taxon>
        <taxon>Polyporales</taxon>
        <taxon>Polyporaceae</taxon>
        <taxon>Trametes</taxon>
    </lineage>
</organism>
<dbReference type="InterPro" id="IPR020904">
    <property type="entry name" value="Sc_DH/Rdtase_CS"/>
</dbReference>
<accession>A0A1M2VH28</accession>
<dbReference type="SUPFAM" id="SSF51735">
    <property type="entry name" value="NAD(P)-binding Rossmann-fold domains"/>
    <property type="match status" value="1"/>
</dbReference>
<dbReference type="InterPro" id="IPR036291">
    <property type="entry name" value="NAD(P)-bd_dom_sf"/>
</dbReference>
<dbReference type="OMA" id="PISCRIG"/>
<dbReference type="PANTHER" id="PTHR42760:SF121">
    <property type="entry name" value="3-OXOACYL-(ACYL-CARRIER-PROTEIN) REDUCTASE"/>
    <property type="match status" value="1"/>
</dbReference>
<sequence length="284" mass="30641">MSNVADTSTPGPRRVAIITGAAEGIGHGIALRLAKDGFDLGLFDLSRAQEKLERLAESVRGEFGVRVVNVYGDVSREEDVERLVETVVRELGSVWAMVANAGISMNRVLHETPTEEMDKLLGVNFKGTFFCYKYAAMQMIKQGNGGRIVGASSIAGKKGLPEQAVYSATKFAIRGMTQCAAMDYGKYGITVNSYAPGVIETPLMGYLDEYHTSKTGQPKGSWTQSVSHEPVREVVEPPLRNGAQFNSLSVLGRNGQPEDVAKLVSFLVSDDASFITGTSSDHIL</sequence>
<gene>
    <name evidence="4" type="ORF">TRAPUB_2259</name>
</gene>
<dbReference type="Proteomes" id="UP000184267">
    <property type="component" value="Unassembled WGS sequence"/>
</dbReference>
<dbReference type="InterPro" id="IPR002347">
    <property type="entry name" value="SDR_fam"/>
</dbReference>
<dbReference type="PANTHER" id="PTHR42760">
    <property type="entry name" value="SHORT-CHAIN DEHYDROGENASES/REDUCTASES FAMILY MEMBER"/>
    <property type="match status" value="1"/>
</dbReference>
<dbReference type="PRINTS" id="PR00080">
    <property type="entry name" value="SDRFAMILY"/>
</dbReference>
<dbReference type="PRINTS" id="PR00081">
    <property type="entry name" value="GDHRDH"/>
</dbReference>
<evidence type="ECO:0000313" key="5">
    <source>
        <dbReference type="Proteomes" id="UP000184267"/>
    </source>
</evidence>
<evidence type="ECO:0000256" key="2">
    <source>
        <dbReference type="ARBA" id="ARBA00022857"/>
    </source>
</evidence>
<dbReference type="Pfam" id="PF00106">
    <property type="entry name" value="adh_short"/>
    <property type="match status" value="1"/>
</dbReference>
<name>A0A1M2VH28_TRAPU</name>
<keyword evidence="2" id="KW-0521">NADP</keyword>
<dbReference type="OrthoDB" id="498125at2759"/>
<dbReference type="STRING" id="154538.A0A1M2VH28"/>
<evidence type="ECO:0000313" key="4">
    <source>
        <dbReference type="EMBL" id="OJT06890.1"/>
    </source>
</evidence>
<dbReference type="GO" id="GO:0016616">
    <property type="term" value="F:oxidoreductase activity, acting on the CH-OH group of donors, NAD or NADP as acceptor"/>
    <property type="evidence" value="ECO:0007669"/>
    <property type="project" value="TreeGrafter"/>
</dbReference>
<comment type="caution">
    <text evidence="4">The sequence shown here is derived from an EMBL/GenBank/DDBJ whole genome shotgun (WGS) entry which is preliminary data.</text>
</comment>
<dbReference type="GO" id="GO:0048038">
    <property type="term" value="F:quinone binding"/>
    <property type="evidence" value="ECO:0007669"/>
    <property type="project" value="TreeGrafter"/>
</dbReference>
<dbReference type="FunFam" id="3.40.50.720:FF:000084">
    <property type="entry name" value="Short-chain dehydrogenase reductase"/>
    <property type="match status" value="1"/>
</dbReference>
<evidence type="ECO:0000256" key="3">
    <source>
        <dbReference type="RuleBase" id="RU000363"/>
    </source>
</evidence>
<keyword evidence="5" id="KW-1185">Reference proteome</keyword>
<dbReference type="PROSITE" id="PS00061">
    <property type="entry name" value="ADH_SHORT"/>
    <property type="match status" value="1"/>
</dbReference>
<protein>
    <submittedName>
        <fullName evidence="4">Diacetyl reductase [(S)-acetoin forming]</fullName>
    </submittedName>
</protein>
<dbReference type="Pfam" id="PF13561">
    <property type="entry name" value="adh_short_C2"/>
    <property type="match status" value="1"/>
</dbReference>
<dbReference type="EMBL" id="MNAD01001244">
    <property type="protein sequence ID" value="OJT06890.1"/>
    <property type="molecule type" value="Genomic_DNA"/>
</dbReference>
<reference evidence="4 5" key="1">
    <citation type="submission" date="2016-10" db="EMBL/GenBank/DDBJ databases">
        <title>Genome sequence of the basidiomycete white-rot fungus Trametes pubescens.</title>
        <authorList>
            <person name="Makela M.R."/>
            <person name="Granchi Z."/>
            <person name="Peng M."/>
            <person name="De Vries R.P."/>
            <person name="Grigoriev I."/>
            <person name="Riley R."/>
            <person name="Hilden K."/>
        </authorList>
    </citation>
    <scope>NUCLEOTIDE SEQUENCE [LARGE SCALE GENOMIC DNA]</scope>
    <source>
        <strain evidence="4 5">FBCC735</strain>
    </source>
</reference>
<dbReference type="AlphaFoldDB" id="A0A1M2VH28"/>